<dbReference type="Pfam" id="PF00009">
    <property type="entry name" value="GTP_EFTU"/>
    <property type="match status" value="1"/>
</dbReference>
<evidence type="ECO:0000259" key="9">
    <source>
        <dbReference type="PROSITE" id="PS51722"/>
    </source>
</evidence>
<dbReference type="InterPro" id="IPR004541">
    <property type="entry name" value="Transl_elong_EFTu/EF1A_bac/org"/>
</dbReference>
<dbReference type="InterPro" id="IPR005225">
    <property type="entry name" value="Small_GTP-bd"/>
</dbReference>
<comment type="subunit">
    <text evidence="8">Monomer.</text>
</comment>
<name>A0ABR7MXT7_9FIRM</name>
<feature type="binding site" evidence="8">
    <location>
        <begin position="137"/>
        <end position="140"/>
    </location>
    <ligand>
        <name>GTP</name>
        <dbReference type="ChEBI" id="CHEBI:37565"/>
    </ligand>
</feature>
<evidence type="ECO:0000256" key="8">
    <source>
        <dbReference type="HAMAP-Rule" id="MF_00118"/>
    </source>
</evidence>
<dbReference type="NCBIfam" id="TIGR00485">
    <property type="entry name" value="EF-Tu"/>
    <property type="match status" value="1"/>
</dbReference>
<feature type="binding site" evidence="8">
    <location>
        <begin position="19"/>
        <end position="26"/>
    </location>
    <ligand>
        <name>GTP</name>
        <dbReference type="ChEBI" id="CHEBI:37565"/>
    </ligand>
</feature>
<dbReference type="GO" id="GO:0003746">
    <property type="term" value="F:translation elongation factor activity"/>
    <property type="evidence" value="ECO:0007669"/>
    <property type="project" value="UniProtKB-KW"/>
</dbReference>
<dbReference type="NCBIfam" id="TIGR00231">
    <property type="entry name" value="small_GTP"/>
    <property type="match status" value="1"/>
</dbReference>
<protein>
    <recommendedName>
        <fullName evidence="7 8">Elongation factor Tu</fullName>
        <shortName evidence="8">EF-Tu</shortName>
        <ecNumber evidence="8">3.6.5.3</ecNumber>
    </recommendedName>
</protein>
<dbReference type="PANTHER" id="PTHR43721:SF22">
    <property type="entry name" value="ELONGATION FACTOR TU, MITOCHONDRIAL"/>
    <property type="match status" value="1"/>
</dbReference>
<keyword evidence="5 8" id="KW-0648">Protein biosynthesis</keyword>
<dbReference type="InterPro" id="IPR009001">
    <property type="entry name" value="Transl_elong_EF1A/Init_IF2_C"/>
</dbReference>
<dbReference type="Pfam" id="PF03143">
    <property type="entry name" value="GTP_EFTU_D3"/>
    <property type="match status" value="1"/>
</dbReference>
<keyword evidence="3 8" id="KW-0378">Hydrolase</keyword>
<evidence type="ECO:0000256" key="5">
    <source>
        <dbReference type="ARBA" id="ARBA00022917"/>
    </source>
</evidence>
<dbReference type="CDD" id="cd03707">
    <property type="entry name" value="EFTU_III"/>
    <property type="match status" value="1"/>
</dbReference>
<dbReference type="HAMAP" id="MF_00118_B">
    <property type="entry name" value="EF_Tu_B"/>
    <property type="match status" value="1"/>
</dbReference>
<feature type="binding site" evidence="8">
    <location>
        <begin position="82"/>
        <end position="86"/>
    </location>
    <ligand>
        <name>GTP</name>
        <dbReference type="ChEBI" id="CHEBI:37565"/>
    </ligand>
</feature>
<evidence type="ECO:0000256" key="6">
    <source>
        <dbReference type="ARBA" id="ARBA00023134"/>
    </source>
</evidence>
<organism evidence="10 11">
    <name type="scientific">Jutongia huaianensis</name>
    <dbReference type="NCBI Taxonomy" id="2763668"/>
    <lineage>
        <taxon>Bacteria</taxon>
        <taxon>Bacillati</taxon>
        <taxon>Bacillota</taxon>
        <taxon>Clostridia</taxon>
        <taxon>Lachnospirales</taxon>
        <taxon>Lachnospiraceae</taxon>
        <taxon>Jutongia</taxon>
    </lineage>
</organism>
<dbReference type="PROSITE" id="PS51722">
    <property type="entry name" value="G_TR_2"/>
    <property type="match status" value="1"/>
</dbReference>
<keyword evidence="4 8" id="KW-0460">Magnesium</keyword>
<dbReference type="SUPFAM" id="SSF50465">
    <property type="entry name" value="EF-Tu/eEF-1alpha/eIF2-gamma C-terminal domain"/>
    <property type="match status" value="1"/>
</dbReference>
<dbReference type="InterPro" id="IPR004161">
    <property type="entry name" value="EFTu-like_2"/>
</dbReference>
<dbReference type="SUPFAM" id="SSF50447">
    <property type="entry name" value="Translation proteins"/>
    <property type="match status" value="1"/>
</dbReference>
<dbReference type="EC" id="3.6.5.3" evidence="8"/>
<reference evidence="10 11" key="1">
    <citation type="submission" date="2020-08" db="EMBL/GenBank/DDBJ databases">
        <title>Genome public.</title>
        <authorList>
            <person name="Liu C."/>
            <person name="Sun Q."/>
        </authorList>
    </citation>
    <scope>NUCLEOTIDE SEQUENCE [LARGE SCALE GENOMIC DNA]</scope>
    <source>
        <strain evidence="10 11">NSJ-37</strain>
    </source>
</reference>
<dbReference type="InterPro" id="IPR000795">
    <property type="entry name" value="T_Tr_GTP-bd_dom"/>
</dbReference>
<dbReference type="CDD" id="cd01884">
    <property type="entry name" value="EF_Tu"/>
    <property type="match status" value="1"/>
</dbReference>
<comment type="function">
    <text evidence="8">GTP hydrolase that promotes the GTP-dependent binding of aminoacyl-tRNA to the A-site of ribosomes during protein biosynthesis.</text>
</comment>
<dbReference type="InterPro" id="IPR041709">
    <property type="entry name" value="EF-Tu_GTP-bd"/>
</dbReference>
<dbReference type="Pfam" id="PF03144">
    <property type="entry name" value="GTP_EFTU_D2"/>
    <property type="match status" value="1"/>
</dbReference>
<dbReference type="InterPro" id="IPR027417">
    <property type="entry name" value="P-loop_NTPase"/>
</dbReference>
<keyword evidence="1 8" id="KW-0547">Nucleotide-binding</keyword>
<dbReference type="Proteomes" id="UP000606193">
    <property type="component" value="Unassembled WGS sequence"/>
</dbReference>
<dbReference type="InterPro" id="IPR004160">
    <property type="entry name" value="Transl_elong_EFTu/EF1A_C"/>
</dbReference>
<dbReference type="SUPFAM" id="SSF52540">
    <property type="entry name" value="P-loop containing nucleoside triphosphate hydrolases"/>
    <property type="match status" value="1"/>
</dbReference>
<evidence type="ECO:0000256" key="4">
    <source>
        <dbReference type="ARBA" id="ARBA00022842"/>
    </source>
</evidence>
<dbReference type="PROSITE" id="PS00301">
    <property type="entry name" value="G_TR_1"/>
    <property type="match status" value="1"/>
</dbReference>
<keyword evidence="11" id="KW-1185">Reference proteome</keyword>
<dbReference type="CDD" id="cd03697">
    <property type="entry name" value="EFTU_II"/>
    <property type="match status" value="1"/>
</dbReference>
<accession>A0ABR7MXT7</accession>
<dbReference type="RefSeq" id="WP_249296941.1">
    <property type="nucleotide sequence ID" value="NZ_JACRSX010000001.1"/>
</dbReference>
<dbReference type="Gene3D" id="3.40.50.300">
    <property type="entry name" value="P-loop containing nucleotide triphosphate hydrolases"/>
    <property type="match status" value="1"/>
</dbReference>
<keyword evidence="8" id="KW-0479">Metal-binding</keyword>
<dbReference type="NCBIfam" id="NF009373">
    <property type="entry name" value="PRK12736.1"/>
    <property type="match status" value="1"/>
</dbReference>
<evidence type="ECO:0000313" key="11">
    <source>
        <dbReference type="Proteomes" id="UP000606193"/>
    </source>
</evidence>
<dbReference type="PANTHER" id="PTHR43721">
    <property type="entry name" value="ELONGATION FACTOR TU-RELATED"/>
    <property type="match status" value="1"/>
</dbReference>
<evidence type="ECO:0000256" key="2">
    <source>
        <dbReference type="ARBA" id="ARBA00022768"/>
    </source>
</evidence>
<proteinExistence type="inferred from homology"/>
<gene>
    <name evidence="8 10" type="primary">tuf</name>
    <name evidence="10" type="ORF">H8704_00905</name>
</gene>
<keyword evidence="6 8" id="KW-0342">GTP-binding</keyword>
<dbReference type="InterPro" id="IPR009000">
    <property type="entry name" value="Transl_B-barrel_sf"/>
</dbReference>
<dbReference type="NCBIfam" id="NF009372">
    <property type="entry name" value="PRK12735.1"/>
    <property type="match status" value="1"/>
</dbReference>
<dbReference type="NCBIfam" id="NF000766">
    <property type="entry name" value="PRK00049.1"/>
    <property type="match status" value="1"/>
</dbReference>
<comment type="subcellular location">
    <subcellularLocation>
        <location evidence="8">Cytoplasm</location>
    </subcellularLocation>
</comment>
<feature type="domain" description="Tr-type G" evidence="9">
    <location>
        <begin position="10"/>
        <end position="204"/>
    </location>
</feature>
<dbReference type="PRINTS" id="PR00315">
    <property type="entry name" value="ELONGATNFCT"/>
</dbReference>
<comment type="catalytic activity">
    <reaction evidence="8">
        <text>GTP + H2O = GDP + phosphate + H(+)</text>
        <dbReference type="Rhea" id="RHEA:19669"/>
        <dbReference type="ChEBI" id="CHEBI:15377"/>
        <dbReference type="ChEBI" id="CHEBI:15378"/>
        <dbReference type="ChEBI" id="CHEBI:37565"/>
        <dbReference type="ChEBI" id="CHEBI:43474"/>
        <dbReference type="ChEBI" id="CHEBI:58189"/>
        <dbReference type="EC" id="3.6.5.3"/>
    </reaction>
</comment>
<keyword evidence="2 8" id="KW-0251">Elongation factor</keyword>
<dbReference type="Gene3D" id="2.40.30.10">
    <property type="entry name" value="Translation factors"/>
    <property type="match status" value="2"/>
</dbReference>
<feature type="binding site" evidence="8">
    <location>
        <position position="26"/>
    </location>
    <ligand>
        <name>Mg(2+)</name>
        <dbReference type="ChEBI" id="CHEBI:18420"/>
    </ligand>
</feature>
<comment type="caution">
    <text evidence="10">The sequence shown here is derived from an EMBL/GenBank/DDBJ whole genome shotgun (WGS) entry which is preliminary data.</text>
</comment>
<dbReference type="InterPro" id="IPR033720">
    <property type="entry name" value="EFTU_2"/>
</dbReference>
<evidence type="ECO:0000256" key="3">
    <source>
        <dbReference type="ARBA" id="ARBA00022801"/>
    </source>
</evidence>
<dbReference type="InterPro" id="IPR031157">
    <property type="entry name" value="G_TR_CS"/>
</dbReference>
<comment type="similarity">
    <text evidence="8">Belongs to the TRAFAC class translation factor GTPase superfamily. Classic translation factor GTPase family. EF-Tu/EF-1A subfamily.</text>
</comment>
<sequence>MAKEKFERTKPHCNIGTIGHVDHGKTTLTAAITKVLAARVPGNSAENFEDIDKAPEERERGITISTAHVEYQTEKRHYAHVDCPGHADYVKNMITGAAQMDGAILVVAATDGVMAQTKEHILLSRQVNVPYIVVFLNKCDMVDDEELIELVEMEVTEALEEYGFEGCPIIKGSALKALEDPNGEWGDKIMELMDAVDEFIPDPERATDKPFLMPIEDIFTITGRGTVATGRVERGVLHLNEEVEIVGVKEEVQKTTVTGIEMFRKLLDEAQAGDNIGALLRGIKREDIERGQVLVAPGTTTCHKKFTAQVYVLKKEEGGRHTPFINNYRPQFYFRTTDVTGVCNLPDGVEMCMPGDNVELTVELIHPIAMEQGLNFAIREGGRTVGSGKVATIIE</sequence>
<keyword evidence="8" id="KW-0963">Cytoplasm</keyword>
<dbReference type="EMBL" id="JACRSX010000001">
    <property type="protein sequence ID" value="MBC8561201.1"/>
    <property type="molecule type" value="Genomic_DNA"/>
</dbReference>
<evidence type="ECO:0000256" key="7">
    <source>
        <dbReference type="ARBA" id="ARBA00029554"/>
    </source>
</evidence>
<dbReference type="InterPro" id="IPR050055">
    <property type="entry name" value="EF-Tu_GTPase"/>
</dbReference>
<evidence type="ECO:0000256" key="1">
    <source>
        <dbReference type="ARBA" id="ARBA00022741"/>
    </source>
</evidence>
<evidence type="ECO:0000313" key="10">
    <source>
        <dbReference type="EMBL" id="MBC8561201.1"/>
    </source>
</evidence>